<keyword evidence="1" id="KW-1133">Transmembrane helix</keyword>
<dbReference type="InterPro" id="IPR009069">
    <property type="entry name" value="Cys_alpha_HP_mot_SF"/>
</dbReference>
<reference evidence="2" key="1">
    <citation type="submission" date="2022-03" db="EMBL/GenBank/DDBJ databases">
        <authorList>
            <person name="Martin H S."/>
        </authorList>
    </citation>
    <scope>NUCLEOTIDE SEQUENCE</scope>
</reference>
<feature type="transmembrane region" description="Helical" evidence="1">
    <location>
        <begin position="55"/>
        <end position="74"/>
    </location>
</feature>
<proteinExistence type="predicted"/>
<sequence length="101" mass="11696">MPTDPCKKLACEIQKCLSENNYQEAAQELDEVIMDSQRRSLPLGKRSWIYRYPRTFQIVFTTLGIGVFFSKPLYDLFYRPRADFDLTEPPTSLTGGKPRSI</sequence>
<name>A0ABN8IM98_9NEOP</name>
<dbReference type="EMBL" id="OW152840">
    <property type="protein sequence ID" value="CAH2061895.1"/>
    <property type="molecule type" value="Genomic_DNA"/>
</dbReference>
<feature type="non-terminal residue" evidence="2">
    <location>
        <position position="101"/>
    </location>
</feature>
<keyword evidence="1" id="KW-0472">Membrane</keyword>
<keyword evidence="1" id="KW-0812">Transmembrane</keyword>
<evidence type="ECO:0000313" key="2">
    <source>
        <dbReference type="EMBL" id="CAH2061895.1"/>
    </source>
</evidence>
<accession>A0ABN8IM98</accession>
<dbReference type="Proteomes" id="UP000837857">
    <property type="component" value="Chromosome 28"/>
</dbReference>
<protein>
    <submittedName>
        <fullName evidence="2">Uncharacterized protein</fullName>
    </submittedName>
</protein>
<evidence type="ECO:0000256" key="1">
    <source>
        <dbReference type="SAM" id="Phobius"/>
    </source>
</evidence>
<evidence type="ECO:0000313" key="3">
    <source>
        <dbReference type="Proteomes" id="UP000837857"/>
    </source>
</evidence>
<organism evidence="2 3">
    <name type="scientific">Iphiclides podalirius</name>
    <name type="common">scarce swallowtail</name>
    <dbReference type="NCBI Taxonomy" id="110791"/>
    <lineage>
        <taxon>Eukaryota</taxon>
        <taxon>Metazoa</taxon>
        <taxon>Ecdysozoa</taxon>
        <taxon>Arthropoda</taxon>
        <taxon>Hexapoda</taxon>
        <taxon>Insecta</taxon>
        <taxon>Pterygota</taxon>
        <taxon>Neoptera</taxon>
        <taxon>Endopterygota</taxon>
        <taxon>Lepidoptera</taxon>
        <taxon>Glossata</taxon>
        <taxon>Ditrysia</taxon>
        <taxon>Papilionoidea</taxon>
        <taxon>Papilionidae</taxon>
        <taxon>Papilioninae</taxon>
        <taxon>Iphiclides</taxon>
    </lineage>
</organism>
<dbReference type="SUPFAM" id="SSF47072">
    <property type="entry name" value="Cysteine alpha-hairpin motif"/>
    <property type="match status" value="1"/>
</dbReference>
<dbReference type="Gene3D" id="1.10.287.1130">
    <property type="entry name" value="CytochromE C oxidase copper chaperone"/>
    <property type="match status" value="1"/>
</dbReference>
<gene>
    <name evidence="2" type="ORF">IPOD504_LOCUS11538</name>
</gene>
<keyword evidence="3" id="KW-1185">Reference proteome</keyword>